<dbReference type="Gene3D" id="3.40.50.280">
    <property type="entry name" value="Cobalamin-binding domain"/>
    <property type="match status" value="1"/>
</dbReference>
<dbReference type="SFLD" id="SFLDS00029">
    <property type="entry name" value="Radical_SAM"/>
    <property type="match status" value="1"/>
</dbReference>
<sequence>MTALRSGRRVALVAQYPERDPAMPSFVPNLGLRMVEASVRAAGFPDLACRVWDLDEAGPAAVAREIVAFDPDIVGFSAYLWSLPFLCRVADLIKQDDPRRLIVFGGPSARPVMFAHPPFFGFRDVIDVLVINEGEETFRDIVALDARTPDALGTLRGVAVKDGPGWRETAARPLADLDSLASPYALDLVQHGGLGVLQTYRGCPFTCAFCEWGVMESPKRVRAVEHLEREFGAIARHGVYAALLVDAGLNLNRNAFLNLRRAADESGFFERHGLICEVYPAAVRQEHLDFLKSVSNAYVGIGLQSFDNAVLAHVDRTYDERRFDETFARLDEVASLAVEIILGLPGDSPEAFRRNFERARQLPCALRVYHCVVLPSGLMVRSPPEHRLDYDPVSLKMTSCTGWSEAALQTECRFLTRQAAMNGGRTGEFFWTFPPPR</sequence>
<keyword evidence="5" id="KW-0411">Iron-sulfur</keyword>
<evidence type="ECO:0000256" key="2">
    <source>
        <dbReference type="ARBA" id="ARBA00022691"/>
    </source>
</evidence>
<dbReference type="CDD" id="cd01335">
    <property type="entry name" value="Radical_SAM"/>
    <property type="match status" value="1"/>
</dbReference>
<dbReference type="SUPFAM" id="SSF102114">
    <property type="entry name" value="Radical SAM enzymes"/>
    <property type="match status" value="1"/>
</dbReference>
<comment type="cofactor">
    <cofactor evidence="1">
        <name>[4Fe-4S] cluster</name>
        <dbReference type="ChEBI" id="CHEBI:49883"/>
    </cofactor>
</comment>
<evidence type="ECO:0000259" key="7">
    <source>
        <dbReference type="PROSITE" id="PS51918"/>
    </source>
</evidence>
<reference evidence="8 9" key="1">
    <citation type="submission" date="2019-07" db="EMBL/GenBank/DDBJ databases">
        <title>Whole genome shotgun sequence of Methylobacterium haplocladii NBRC 107714.</title>
        <authorList>
            <person name="Hosoyama A."/>
            <person name="Uohara A."/>
            <person name="Ohji S."/>
            <person name="Ichikawa N."/>
        </authorList>
    </citation>
    <scope>NUCLEOTIDE SEQUENCE [LARGE SCALE GENOMIC DNA]</scope>
    <source>
        <strain evidence="8 9">NBRC 107714</strain>
    </source>
</reference>
<dbReference type="RefSeq" id="WP_147077604.1">
    <property type="nucleotide sequence ID" value="NZ_BJZT01000011.1"/>
</dbReference>
<keyword evidence="2" id="KW-0949">S-adenosyl-L-methionine</keyword>
<dbReference type="SFLD" id="SFLDG01082">
    <property type="entry name" value="B12-binding_domain_containing"/>
    <property type="match status" value="1"/>
</dbReference>
<dbReference type="EMBL" id="BJZT01000011">
    <property type="protein sequence ID" value="GEO98833.1"/>
    <property type="molecule type" value="Genomic_DNA"/>
</dbReference>
<dbReference type="PROSITE" id="PS51918">
    <property type="entry name" value="RADICAL_SAM"/>
    <property type="match status" value="1"/>
</dbReference>
<dbReference type="GO" id="GO:0046872">
    <property type="term" value="F:metal ion binding"/>
    <property type="evidence" value="ECO:0007669"/>
    <property type="project" value="UniProtKB-KW"/>
</dbReference>
<comment type="caution">
    <text evidence="8">The sequence shown here is derived from an EMBL/GenBank/DDBJ whole genome shotgun (WGS) entry which is preliminary data.</text>
</comment>
<feature type="domain" description="B12-binding" evidence="6">
    <location>
        <begin position="9"/>
        <end position="152"/>
    </location>
</feature>
<name>A0A512IM88_9HYPH</name>
<dbReference type="InterPro" id="IPR023404">
    <property type="entry name" value="rSAM_horseshoe"/>
</dbReference>
<dbReference type="Pfam" id="PF04055">
    <property type="entry name" value="Radical_SAM"/>
    <property type="match status" value="1"/>
</dbReference>
<dbReference type="PANTHER" id="PTHR43409">
    <property type="entry name" value="ANAEROBIC MAGNESIUM-PROTOPORPHYRIN IX MONOMETHYL ESTER CYCLASE-RELATED"/>
    <property type="match status" value="1"/>
</dbReference>
<dbReference type="InterPro" id="IPR006158">
    <property type="entry name" value="Cobalamin-bd"/>
</dbReference>
<dbReference type="SMART" id="SM00729">
    <property type="entry name" value="Elp3"/>
    <property type="match status" value="1"/>
</dbReference>
<feature type="domain" description="Radical SAM core" evidence="7">
    <location>
        <begin position="189"/>
        <end position="413"/>
    </location>
</feature>
<dbReference type="InterPro" id="IPR036724">
    <property type="entry name" value="Cobalamin-bd_sf"/>
</dbReference>
<evidence type="ECO:0000256" key="3">
    <source>
        <dbReference type="ARBA" id="ARBA00022723"/>
    </source>
</evidence>
<dbReference type="InterPro" id="IPR006638">
    <property type="entry name" value="Elp3/MiaA/NifB-like_rSAM"/>
</dbReference>
<dbReference type="GO" id="GO:0003824">
    <property type="term" value="F:catalytic activity"/>
    <property type="evidence" value="ECO:0007669"/>
    <property type="project" value="InterPro"/>
</dbReference>
<evidence type="ECO:0000256" key="5">
    <source>
        <dbReference type="ARBA" id="ARBA00023014"/>
    </source>
</evidence>
<proteinExistence type="predicted"/>
<dbReference type="InterPro" id="IPR007197">
    <property type="entry name" value="rSAM"/>
</dbReference>
<accession>A0A512IM88</accession>
<evidence type="ECO:0000313" key="9">
    <source>
        <dbReference type="Proteomes" id="UP000321258"/>
    </source>
</evidence>
<dbReference type="Pfam" id="PF02310">
    <property type="entry name" value="B12-binding"/>
    <property type="match status" value="1"/>
</dbReference>
<dbReference type="PANTHER" id="PTHR43409:SF16">
    <property type="entry name" value="SLR0320 PROTEIN"/>
    <property type="match status" value="1"/>
</dbReference>
<evidence type="ECO:0000256" key="4">
    <source>
        <dbReference type="ARBA" id="ARBA00023004"/>
    </source>
</evidence>
<dbReference type="PROSITE" id="PS51332">
    <property type="entry name" value="B12_BINDING"/>
    <property type="match status" value="1"/>
</dbReference>
<keyword evidence="4" id="KW-0408">Iron</keyword>
<evidence type="ECO:0000313" key="8">
    <source>
        <dbReference type="EMBL" id="GEO98833.1"/>
    </source>
</evidence>
<dbReference type="InterPro" id="IPR058240">
    <property type="entry name" value="rSAM_sf"/>
</dbReference>
<keyword evidence="9" id="KW-1185">Reference proteome</keyword>
<dbReference type="GO" id="GO:0005829">
    <property type="term" value="C:cytosol"/>
    <property type="evidence" value="ECO:0007669"/>
    <property type="project" value="TreeGrafter"/>
</dbReference>
<gene>
    <name evidence="8" type="ORF">MHA02_12210</name>
</gene>
<dbReference type="OrthoDB" id="9801424at2"/>
<evidence type="ECO:0000259" key="6">
    <source>
        <dbReference type="PROSITE" id="PS51332"/>
    </source>
</evidence>
<keyword evidence="3" id="KW-0479">Metal-binding</keyword>
<dbReference type="SUPFAM" id="SSF52242">
    <property type="entry name" value="Cobalamin (vitamin B12)-binding domain"/>
    <property type="match status" value="1"/>
</dbReference>
<organism evidence="8 9">
    <name type="scientific">Methylobacterium haplocladii</name>
    <dbReference type="NCBI Taxonomy" id="1176176"/>
    <lineage>
        <taxon>Bacteria</taxon>
        <taxon>Pseudomonadati</taxon>
        <taxon>Pseudomonadota</taxon>
        <taxon>Alphaproteobacteria</taxon>
        <taxon>Hyphomicrobiales</taxon>
        <taxon>Methylobacteriaceae</taxon>
        <taxon>Methylobacterium</taxon>
    </lineage>
</organism>
<dbReference type="Gene3D" id="3.80.30.20">
    <property type="entry name" value="tm_1862 like domain"/>
    <property type="match status" value="1"/>
</dbReference>
<dbReference type="Proteomes" id="UP000321258">
    <property type="component" value="Unassembled WGS sequence"/>
</dbReference>
<protein>
    <submittedName>
        <fullName evidence="8">Uncharacterized protein</fullName>
    </submittedName>
</protein>
<dbReference type="AlphaFoldDB" id="A0A512IM88"/>
<dbReference type="InterPro" id="IPR051198">
    <property type="entry name" value="BchE-like"/>
</dbReference>
<dbReference type="GO" id="GO:0051536">
    <property type="term" value="F:iron-sulfur cluster binding"/>
    <property type="evidence" value="ECO:0007669"/>
    <property type="project" value="UniProtKB-KW"/>
</dbReference>
<dbReference type="GO" id="GO:0031419">
    <property type="term" value="F:cobalamin binding"/>
    <property type="evidence" value="ECO:0007669"/>
    <property type="project" value="InterPro"/>
</dbReference>
<evidence type="ECO:0000256" key="1">
    <source>
        <dbReference type="ARBA" id="ARBA00001966"/>
    </source>
</evidence>